<dbReference type="AlphaFoldDB" id="A0A2M6WWD2"/>
<evidence type="ECO:0000256" key="1">
    <source>
        <dbReference type="SAM" id="MobiDB-lite"/>
    </source>
</evidence>
<accession>A0A2M6WWD2</accession>
<dbReference type="EMBL" id="PEZV01000035">
    <property type="protein sequence ID" value="PIT97118.1"/>
    <property type="molecule type" value="Genomic_DNA"/>
</dbReference>
<comment type="caution">
    <text evidence="2">The sequence shown here is derived from an EMBL/GenBank/DDBJ whole genome shotgun (WGS) entry which is preliminary data.</text>
</comment>
<organism evidence="2 3">
    <name type="scientific">Candidatus Berkelbacteria bacterium CG10_big_fil_rev_8_21_14_0_10_41_12</name>
    <dbReference type="NCBI Taxonomy" id="1974513"/>
    <lineage>
        <taxon>Bacteria</taxon>
        <taxon>Candidatus Berkelbacteria</taxon>
    </lineage>
</organism>
<evidence type="ECO:0000313" key="3">
    <source>
        <dbReference type="Proteomes" id="UP000228596"/>
    </source>
</evidence>
<protein>
    <submittedName>
        <fullName evidence="2">Uncharacterized protein</fullName>
    </submittedName>
</protein>
<proteinExistence type="predicted"/>
<gene>
    <name evidence="2" type="ORF">COT77_03100</name>
</gene>
<evidence type="ECO:0000313" key="2">
    <source>
        <dbReference type="EMBL" id="PIT97118.1"/>
    </source>
</evidence>
<dbReference type="Proteomes" id="UP000228596">
    <property type="component" value="Unassembled WGS sequence"/>
</dbReference>
<name>A0A2M6WWD2_9BACT</name>
<sequence length="476" mass="52993">MANAELTRQDLPKTEAEPSRAQEASETQEQEPGIEQRENIPAETQGEVESLNLEFIHNEERLTDAYALATAGQSTGEDNENPYSNLLENGRSYLQEGTDQTIAADLKKVETAFITDRLKQALDSAFPDWTQEQKTQAITDIKAGLFNIILAGNLTAEQLQSIADDGIHIQARSSQAQTGIRENSFASFRFEVSEEGERTAHITIYADFFKSRRQDAKVHVLAHEFATGLVEGRDLWNFDEIRAMEAACADPNYDISKMPVEIQQALRAVWNPDKNIVFSNAYVKRRLEAIYSYPDHAKERFNVAKEMLAEYGAGYLLGGSDKESFYDARLKFCSEEELAQKIAEVNPDIAISGKSKEDLLAILESSGILKGEKAAYDFLSSKIGRRNERFSVGANRPEQPYEIFDDYDMDWIGTSGYGMDELYRQGGVAGNAQSPLGKMIEILTGIKPSQGGIGAMLKRIFDTEPVESSKSLDKAT</sequence>
<feature type="region of interest" description="Disordered" evidence="1">
    <location>
        <begin position="1"/>
        <end position="45"/>
    </location>
</feature>
<reference evidence="3" key="1">
    <citation type="submission" date="2017-09" db="EMBL/GenBank/DDBJ databases">
        <title>Depth-based differentiation of microbial function through sediment-hosted aquifers and enrichment of novel symbionts in the deep terrestrial subsurface.</title>
        <authorList>
            <person name="Probst A.J."/>
            <person name="Ladd B."/>
            <person name="Jarett J.K."/>
            <person name="Geller-Mcgrath D.E."/>
            <person name="Sieber C.M.K."/>
            <person name="Emerson J.B."/>
            <person name="Anantharaman K."/>
            <person name="Thomas B.C."/>
            <person name="Malmstrom R."/>
            <person name="Stieglmeier M."/>
            <person name="Klingl A."/>
            <person name="Woyke T."/>
            <person name="Ryan C.M."/>
            <person name="Banfield J.F."/>
        </authorList>
    </citation>
    <scope>NUCLEOTIDE SEQUENCE [LARGE SCALE GENOMIC DNA]</scope>
</reference>
<feature type="compositionally biased region" description="Basic and acidic residues" evidence="1">
    <location>
        <begin position="7"/>
        <end position="20"/>
    </location>
</feature>